<keyword evidence="7 8" id="KW-0472">Membrane</keyword>
<keyword evidence="4 8" id="KW-0337">GPI-anchor biosynthesis</keyword>
<keyword evidence="5 8" id="KW-0812">Transmembrane</keyword>
<proteinExistence type="inferred from homology"/>
<evidence type="ECO:0000256" key="2">
    <source>
        <dbReference type="ARBA" id="ARBA00004687"/>
    </source>
</evidence>
<keyword evidence="6 8" id="KW-1133">Transmembrane helix</keyword>
<dbReference type="Proteomes" id="UP000769528">
    <property type="component" value="Unassembled WGS sequence"/>
</dbReference>
<evidence type="ECO:0000256" key="3">
    <source>
        <dbReference type="ARBA" id="ARBA00007559"/>
    </source>
</evidence>
<dbReference type="GO" id="GO:0005789">
    <property type="term" value="C:endoplasmic reticulum membrane"/>
    <property type="evidence" value="ECO:0007669"/>
    <property type="project" value="UniProtKB-SubCell"/>
</dbReference>
<dbReference type="GO" id="GO:0032216">
    <property type="term" value="F:glucosaminyl-phosphatidylinositol O-acyltransferase activity"/>
    <property type="evidence" value="ECO:0007669"/>
    <property type="project" value="TreeGrafter"/>
</dbReference>
<dbReference type="GO" id="GO:0006506">
    <property type="term" value="P:GPI anchor biosynthetic process"/>
    <property type="evidence" value="ECO:0007669"/>
    <property type="project" value="UniProtKB-KW"/>
</dbReference>
<evidence type="ECO:0000256" key="4">
    <source>
        <dbReference type="ARBA" id="ARBA00022502"/>
    </source>
</evidence>
<protein>
    <recommendedName>
        <fullName evidence="8">GPI-anchored wall transfer protein</fullName>
        <ecNumber evidence="8">2.3.-.-</ecNumber>
    </recommendedName>
</protein>
<feature type="transmembrane region" description="Helical" evidence="8">
    <location>
        <begin position="205"/>
        <end position="223"/>
    </location>
</feature>
<sequence>MSSLKERKEAFVSNLSGGEIWEINVVTSIALVGYFSSVVLSRYTLLFKKKEKWGLSSLLLDFLLNWIGLLLSITIYADYPLYLACGILIPTALLTVLYYSPSRSFNKTKQEKQLTERSYLPKKPFITAYRGGMLIITALAILGVDFKIFPRRFAKVETWGTSLMDLGVGSFVFSLGIVSARSVLLENFRAKSDSYFRKLKKSLSGTTTSLILASLRLIFVKNLDYQEHVSEYGVHWNFFLTLVLVGPLAISIEPLFKIAPRCTISIIISLTYEWFICKKEGFLNFLLLAPRTNLISANREGIFSLIGYFSIYLAGQSTGFYLLPSKPSKNNLFTPGAKNSIVSSEKWKPSIIQNLTTVTPIQGLITWFIVYFSLFNFVLANHDYNVSRRLANLPYVLWVCSYNTGFLVFYSIIDELINSSDASYDEKISISLESINSNGMILFLLSNISTGIVNLSINTLDASPGVSIAVLITYSSVIAIAGGILYHYKIFIKL</sequence>
<dbReference type="OrthoDB" id="15270at2759"/>
<comment type="pathway">
    <text evidence="2 8">Glycolipid biosynthesis; glycosylphosphatidylinositol-anchor biosynthesis.</text>
</comment>
<dbReference type="AlphaFoldDB" id="A0A9P8PJ48"/>
<keyword evidence="8" id="KW-0256">Endoplasmic reticulum</keyword>
<dbReference type="Pfam" id="PF06423">
    <property type="entry name" value="GWT1"/>
    <property type="match status" value="1"/>
</dbReference>
<name>A0A9P8PJ48_9ASCO</name>
<gene>
    <name evidence="9" type="ORF">WICMUC_004349</name>
</gene>
<comment type="caution">
    <text evidence="9">The sequence shown here is derived from an EMBL/GenBank/DDBJ whole genome shotgun (WGS) entry which is preliminary data.</text>
</comment>
<organism evidence="9 10">
    <name type="scientific">Wickerhamomyces mucosus</name>
    <dbReference type="NCBI Taxonomy" id="1378264"/>
    <lineage>
        <taxon>Eukaryota</taxon>
        <taxon>Fungi</taxon>
        <taxon>Dikarya</taxon>
        <taxon>Ascomycota</taxon>
        <taxon>Saccharomycotina</taxon>
        <taxon>Saccharomycetes</taxon>
        <taxon>Phaffomycetales</taxon>
        <taxon>Wickerhamomycetaceae</taxon>
        <taxon>Wickerhamomyces</taxon>
    </lineage>
</organism>
<evidence type="ECO:0000256" key="6">
    <source>
        <dbReference type="ARBA" id="ARBA00022989"/>
    </source>
</evidence>
<comment type="function">
    <text evidence="8">A acetyltransferase, which acetylates the inositol ring of phosphatidylinositol during biosynthesis of GPI-anchor.</text>
</comment>
<evidence type="ECO:0000256" key="1">
    <source>
        <dbReference type="ARBA" id="ARBA00004477"/>
    </source>
</evidence>
<dbReference type="PANTHER" id="PTHR20661">
    <property type="entry name" value="PHOSPHATIDYLINOSITOL-GLYCAN BIOSYNTHESIS CLASS W PROTEIN"/>
    <property type="match status" value="1"/>
</dbReference>
<comment type="subcellular location">
    <subcellularLocation>
        <location evidence="1 8">Endoplasmic reticulum membrane</location>
        <topology evidence="1 8">Multi-pass membrane protein</topology>
    </subcellularLocation>
</comment>
<keyword evidence="10" id="KW-1185">Reference proteome</keyword>
<feature type="transmembrane region" description="Helical" evidence="8">
    <location>
        <begin position="166"/>
        <end position="184"/>
    </location>
</feature>
<accession>A0A9P8PJ48</accession>
<feature type="transmembrane region" description="Helical" evidence="8">
    <location>
        <begin position="364"/>
        <end position="381"/>
    </location>
</feature>
<feature type="transmembrane region" description="Helical" evidence="8">
    <location>
        <begin position="20"/>
        <end position="41"/>
    </location>
</feature>
<reference evidence="9" key="2">
    <citation type="submission" date="2021-01" db="EMBL/GenBank/DDBJ databases">
        <authorList>
            <person name="Schikora-Tamarit M.A."/>
        </authorList>
    </citation>
    <scope>NUCLEOTIDE SEQUENCE</scope>
    <source>
        <strain evidence="9">CBS6341</strain>
    </source>
</reference>
<feature type="transmembrane region" description="Helical" evidence="8">
    <location>
        <begin position="53"/>
        <end position="75"/>
    </location>
</feature>
<dbReference type="EMBL" id="JAEUBF010001168">
    <property type="protein sequence ID" value="KAH3672254.1"/>
    <property type="molecule type" value="Genomic_DNA"/>
</dbReference>
<keyword evidence="8" id="KW-0808">Transferase</keyword>
<comment type="similarity">
    <text evidence="3 8">Belongs to the PIGW family.</text>
</comment>
<reference evidence="9" key="1">
    <citation type="journal article" date="2021" name="Open Biol.">
        <title>Shared evolutionary footprints suggest mitochondrial oxidative damage underlies multiple complex I losses in fungi.</title>
        <authorList>
            <person name="Schikora-Tamarit M.A."/>
            <person name="Marcet-Houben M."/>
            <person name="Nosek J."/>
            <person name="Gabaldon T."/>
        </authorList>
    </citation>
    <scope>NUCLEOTIDE SEQUENCE</scope>
    <source>
        <strain evidence="9">CBS6341</strain>
    </source>
</reference>
<dbReference type="InterPro" id="IPR009447">
    <property type="entry name" value="PIGW/GWT1"/>
</dbReference>
<dbReference type="PANTHER" id="PTHR20661:SF0">
    <property type="entry name" value="PHOSPHATIDYLINOSITOL-GLYCAN BIOSYNTHESIS CLASS W PROTEIN"/>
    <property type="match status" value="1"/>
</dbReference>
<dbReference type="GO" id="GO:0072659">
    <property type="term" value="P:protein localization to plasma membrane"/>
    <property type="evidence" value="ECO:0007669"/>
    <property type="project" value="TreeGrafter"/>
</dbReference>
<feature type="transmembrane region" description="Helical" evidence="8">
    <location>
        <begin position="235"/>
        <end position="256"/>
    </location>
</feature>
<keyword evidence="8" id="KW-0012">Acyltransferase</keyword>
<evidence type="ECO:0000313" key="10">
    <source>
        <dbReference type="Proteomes" id="UP000769528"/>
    </source>
</evidence>
<dbReference type="PIRSF" id="PIRSF017321">
    <property type="entry name" value="GWT1"/>
    <property type="match status" value="1"/>
</dbReference>
<feature type="transmembrane region" description="Helical" evidence="8">
    <location>
        <begin position="301"/>
        <end position="323"/>
    </location>
</feature>
<evidence type="ECO:0000256" key="5">
    <source>
        <dbReference type="ARBA" id="ARBA00022692"/>
    </source>
</evidence>
<evidence type="ECO:0000313" key="9">
    <source>
        <dbReference type="EMBL" id="KAH3672254.1"/>
    </source>
</evidence>
<feature type="transmembrane region" description="Helical" evidence="8">
    <location>
        <begin position="81"/>
        <end position="99"/>
    </location>
</feature>
<feature type="transmembrane region" description="Helical" evidence="8">
    <location>
        <begin position="393"/>
        <end position="413"/>
    </location>
</feature>
<evidence type="ECO:0000256" key="7">
    <source>
        <dbReference type="ARBA" id="ARBA00023136"/>
    </source>
</evidence>
<feature type="transmembrane region" description="Helical" evidence="8">
    <location>
        <begin position="127"/>
        <end position="146"/>
    </location>
</feature>
<evidence type="ECO:0000256" key="8">
    <source>
        <dbReference type="RuleBase" id="RU280819"/>
    </source>
</evidence>
<feature type="transmembrane region" description="Helical" evidence="8">
    <location>
        <begin position="466"/>
        <end position="488"/>
    </location>
</feature>
<dbReference type="EC" id="2.3.-.-" evidence="8"/>